<protein>
    <submittedName>
        <fullName evidence="1">Chromosomal replication initiator protein DnaA</fullName>
    </submittedName>
</protein>
<dbReference type="AlphaFoldDB" id="W1XAT0"/>
<feature type="non-terminal residue" evidence="1">
    <location>
        <position position="1"/>
    </location>
</feature>
<comment type="caution">
    <text evidence="1">The sequence shown here is derived from an EMBL/GenBank/DDBJ whole genome shotgun (WGS) entry which is preliminary data.</text>
</comment>
<dbReference type="Gene3D" id="1.10.8.60">
    <property type="match status" value="1"/>
</dbReference>
<proteinExistence type="predicted"/>
<name>W1XAT0_9ZZZZ</name>
<gene>
    <name evidence="1" type="ORF">Q604_UNBC17604G0002</name>
</gene>
<dbReference type="EMBL" id="AZMM01017604">
    <property type="protein sequence ID" value="ETJ25919.1"/>
    <property type="molecule type" value="Genomic_DNA"/>
</dbReference>
<sequence>LRNKIEGLDYIFPNDTLEYLAGQFDSNVRDLEGIEKFFLSRNFFSS</sequence>
<accession>W1XAT0</accession>
<evidence type="ECO:0000313" key="1">
    <source>
        <dbReference type="EMBL" id="ETJ25919.1"/>
    </source>
</evidence>
<organism evidence="1">
    <name type="scientific">human gut metagenome</name>
    <dbReference type="NCBI Taxonomy" id="408170"/>
    <lineage>
        <taxon>unclassified sequences</taxon>
        <taxon>metagenomes</taxon>
        <taxon>organismal metagenomes</taxon>
    </lineage>
</organism>
<reference evidence="1" key="1">
    <citation type="submission" date="2013-12" db="EMBL/GenBank/DDBJ databases">
        <title>A Varibaculum cambriense genome reconstructed from a premature infant gut community with otherwise low bacterial novelty that shifts toward anaerobic metabolism during the third week of life.</title>
        <authorList>
            <person name="Brown C.T."/>
            <person name="Sharon I."/>
            <person name="Thomas B.C."/>
            <person name="Castelle C.J."/>
            <person name="Morowitz M.J."/>
            <person name="Banfield J.F."/>
        </authorList>
    </citation>
    <scope>NUCLEOTIDE SEQUENCE</scope>
</reference>